<dbReference type="Pfam" id="PF00072">
    <property type="entry name" value="Response_reg"/>
    <property type="match status" value="1"/>
</dbReference>
<dbReference type="InterPro" id="IPR050595">
    <property type="entry name" value="Bact_response_regulator"/>
</dbReference>
<dbReference type="EMBL" id="JXBL01000001">
    <property type="protein sequence ID" value="KIE41276.1"/>
    <property type="molecule type" value="Genomic_DNA"/>
</dbReference>
<evidence type="ECO:0000256" key="1">
    <source>
        <dbReference type="ARBA" id="ARBA00022553"/>
    </source>
</evidence>
<dbReference type="Gene3D" id="3.40.50.2300">
    <property type="match status" value="1"/>
</dbReference>
<sequence>MLGLLIADNDTEARKQMADLFIEAGYNVIVTTSAANAIYGILKKAAQVVLMGSEFDEFKAGELVPLLKKCNRDLTIILVSDEASLPTMRKLRKEGIFYHALKPSKPEDKEEIRQAVRCAFDSLLSCRPAR</sequence>
<dbReference type="GO" id="GO:0000160">
    <property type="term" value="P:phosphorelay signal transduction system"/>
    <property type="evidence" value="ECO:0007669"/>
    <property type="project" value="InterPro"/>
</dbReference>
<dbReference type="Proteomes" id="UP000031433">
    <property type="component" value="Unassembled WGS sequence"/>
</dbReference>
<evidence type="ECO:0000313" key="5">
    <source>
        <dbReference type="Proteomes" id="UP000031433"/>
    </source>
</evidence>
<reference evidence="4 5" key="1">
    <citation type="submission" date="2015-01" db="EMBL/GenBank/DDBJ databases">
        <title>Genome sequence of the anaerobic bacterium Geobacter soli GSS01, a dissimilatory Fe(III) reducer from soil.</title>
        <authorList>
            <person name="Yang G."/>
            <person name="Zhou S."/>
        </authorList>
    </citation>
    <scope>NUCLEOTIDE SEQUENCE [LARGE SCALE GENOMIC DNA]</scope>
    <source>
        <strain evidence="4 5">GSS01</strain>
    </source>
</reference>
<dbReference type="PANTHER" id="PTHR44591:SF20">
    <property type="entry name" value="PROTEIN PILH"/>
    <property type="match status" value="1"/>
</dbReference>
<evidence type="ECO:0000256" key="2">
    <source>
        <dbReference type="PROSITE-ProRule" id="PRU00169"/>
    </source>
</evidence>
<keyword evidence="1" id="KW-0597">Phosphoprotein</keyword>
<dbReference type="CDD" id="cd00156">
    <property type="entry name" value="REC"/>
    <property type="match status" value="1"/>
</dbReference>
<dbReference type="PROSITE" id="PS50110">
    <property type="entry name" value="RESPONSE_REGULATORY"/>
    <property type="match status" value="1"/>
</dbReference>
<organism evidence="4 5">
    <name type="scientific">Geobacter soli</name>
    <dbReference type="NCBI Taxonomy" id="1510391"/>
    <lineage>
        <taxon>Bacteria</taxon>
        <taxon>Pseudomonadati</taxon>
        <taxon>Thermodesulfobacteriota</taxon>
        <taxon>Desulfuromonadia</taxon>
        <taxon>Geobacterales</taxon>
        <taxon>Geobacteraceae</taxon>
        <taxon>Geobacter</taxon>
    </lineage>
</organism>
<keyword evidence="5" id="KW-1185">Reference proteome</keyword>
<dbReference type="PANTHER" id="PTHR44591">
    <property type="entry name" value="STRESS RESPONSE REGULATOR PROTEIN 1"/>
    <property type="match status" value="1"/>
</dbReference>
<comment type="caution">
    <text evidence="4">The sequence shown here is derived from an EMBL/GenBank/DDBJ whole genome shotgun (WGS) entry which is preliminary data.</text>
</comment>
<proteinExistence type="predicted"/>
<dbReference type="InterPro" id="IPR001789">
    <property type="entry name" value="Sig_transdc_resp-reg_receiver"/>
</dbReference>
<comment type="caution">
    <text evidence="2">Lacks conserved residue(s) required for the propagation of feature annotation.</text>
</comment>
<protein>
    <submittedName>
        <fullName evidence="4">Chemotaxis protein CheY</fullName>
    </submittedName>
</protein>
<gene>
    <name evidence="4" type="ORF">SE37_00795</name>
</gene>
<accession>A0A0C1QSN3</accession>
<dbReference type="InterPro" id="IPR011006">
    <property type="entry name" value="CheY-like_superfamily"/>
</dbReference>
<evidence type="ECO:0000313" key="4">
    <source>
        <dbReference type="EMBL" id="KIE41276.1"/>
    </source>
</evidence>
<dbReference type="AlphaFoldDB" id="A0A0C1QSN3"/>
<name>A0A0C1QSN3_9BACT</name>
<dbReference type="SUPFAM" id="SSF52172">
    <property type="entry name" value="CheY-like"/>
    <property type="match status" value="1"/>
</dbReference>
<dbReference type="RefSeq" id="WP_039642885.1">
    <property type="nucleotide sequence ID" value="NZ_JXBL01000001.1"/>
</dbReference>
<evidence type="ECO:0000259" key="3">
    <source>
        <dbReference type="PROSITE" id="PS50110"/>
    </source>
</evidence>
<feature type="domain" description="Response regulatory" evidence="3">
    <location>
        <begin position="3"/>
        <end position="117"/>
    </location>
</feature>